<evidence type="ECO:0000313" key="2">
    <source>
        <dbReference type="Proteomes" id="UP000269945"/>
    </source>
</evidence>
<dbReference type="AlphaFoldDB" id="A0A9X9PUK3"/>
<dbReference type="EMBL" id="CYRY02002348">
    <property type="protein sequence ID" value="VCW67026.1"/>
    <property type="molecule type" value="Genomic_DNA"/>
</dbReference>
<feature type="non-terminal residue" evidence="1">
    <location>
        <position position="30"/>
    </location>
</feature>
<sequence length="30" mass="3246">WLTVQELFPAPTLTVRPSQPTEGSSVTLSC</sequence>
<dbReference type="Proteomes" id="UP000269945">
    <property type="component" value="Unassembled WGS sequence"/>
</dbReference>
<protein>
    <submittedName>
        <fullName evidence="1">Uncharacterized protein</fullName>
    </submittedName>
</protein>
<proteinExistence type="predicted"/>
<feature type="non-terminal residue" evidence="1">
    <location>
        <position position="1"/>
    </location>
</feature>
<keyword evidence="2" id="KW-1185">Reference proteome</keyword>
<dbReference type="InterPro" id="IPR013783">
    <property type="entry name" value="Ig-like_fold"/>
</dbReference>
<evidence type="ECO:0000313" key="1">
    <source>
        <dbReference type="EMBL" id="VCW67026.1"/>
    </source>
</evidence>
<reference evidence="1 2" key="1">
    <citation type="submission" date="2018-10" db="EMBL/GenBank/DDBJ databases">
        <authorList>
            <person name="Ekblom R."/>
            <person name="Jareborg N."/>
        </authorList>
    </citation>
    <scope>NUCLEOTIDE SEQUENCE [LARGE SCALE GENOMIC DNA]</scope>
    <source>
        <tissue evidence="1">Muscle</tissue>
    </source>
</reference>
<name>A0A9X9PUK3_GULGU</name>
<organism evidence="1 2">
    <name type="scientific">Gulo gulo</name>
    <name type="common">Wolverine</name>
    <name type="synonym">Gluton</name>
    <dbReference type="NCBI Taxonomy" id="48420"/>
    <lineage>
        <taxon>Eukaryota</taxon>
        <taxon>Metazoa</taxon>
        <taxon>Chordata</taxon>
        <taxon>Craniata</taxon>
        <taxon>Vertebrata</taxon>
        <taxon>Euteleostomi</taxon>
        <taxon>Mammalia</taxon>
        <taxon>Eutheria</taxon>
        <taxon>Laurasiatheria</taxon>
        <taxon>Carnivora</taxon>
        <taxon>Caniformia</taxon>
        <taxon>Musteloidea</taxon>
        <taxon>Mustelidae</taxon>
        <taxon>Guloninae</taxon>
        <taxon>Gulo</taxon>
    </lineage>
</organism>
<accession>A0A9X9PUK3</accession>
<dbReference type="Gene3D" id="2.60.40.10">
    <property type="entry name" value="Immunoglobulins"/>
    <property type="match status" value="1"/>
</dbReference>
<gene>
    <name evidence="1" type="ORF">BN2614_LOCUS3</name>
</gene>
<comment type="caution">
    <text evidence="1">The sequence shown here is derived from an EMBL/GenBank/DDBJ whole genome shotgun (WGS) entry which is preliminary data.</text>
</comment>